<organism evidence="3 4">
    <name type="scientific">Senna tora</name>
    <dbReference type="NCBI Taxonomy" id="362788"/>
    <lineage>
        <taxon>Eukaryota</taxon>
        <taxon>Viridiplantae</taxon>
        <taxon>Streptophyta</taxon>
        <taxon>Embryophyta</taxon>
        <taxon>Tracheophyta</taxon>
        <taxon>Spermatophyta</taxon>
        <taxon>Magnoliopsida</taxon>
        <taxon>eudicotyledons</taxon>
        <taxon>Gunneridae</taxon>
        <taxon>Pentapetalae</taxon>
        <taxon>rosids</taxon>
        <taxon>fabids</taxon>
        <taxon>Fabales</taxon>
        <taxon>Fabaceae</taxon>
        <taxon>Caesalpinioideae</taxon>
        <taxon>Cassia clade</taxon>
        <taxon>Senna</taxon>
    </lineage>
</organism>
<evidence type="ECO:0000256" key="1">
    <source>
        <dbReference type="ARBA" id="ARBA00022837"/>
    </source>
</evidence>
<feature type="domain" description="EF-hand" evidence="2">
    <location>
        <begin position="105"/>
        <end position="140"/>
    </location>
</feature>
<gene>
    <name evidence="3" type="ORF">G2W53_012964</name>
</gene>
<evidence type="ECO:0000313" key="4">
    <source>
        <dbReference type="Proteomes" id="UP000634136"/>
    </source>
</evidence>
<dbReference type="InterPro" id="IPR018247">
    <property type="entry name" value="EF_Hand_1_Ca_BS"/>
</dbReference>
<dbReference type="PROSITE" id="PS00018">
    <property type="entry name" value="EF_HAND_1"/>
    <property type="match status" value="2"/>
</dbReference>
<dbReference type="InterPro" id="IPR002048">
    <property type="entry name" value="EF_hand_dom"/>
</dbReference>
<dbReference type="Pfam" id="PF13833">
    <property type="entry name" value="EF-hand_8"/>
    <property type="match status" value="1"/>
</dbReference>
<dbReference type="Gene3D" id="1.10.238.10">
    <property type="entry name" value="EF-hand"/>
    <property type="match status" value="2"/>
</dbReference>
<feature type="domain" description="EF-hand" evidence="2">
    <location>
        <begin position="9"/>
        <end position="44"/>
    </location>
</feature>
<dbReference type="InterPro" id="IPR011992">
    <property type="entry name" value="EF-hand-dom_pair"/>
</dbReference>
<dbReference type="EMBL" id="JAAIUW010000005">
    <property type="protein sequence ID" value="KAF7830631.1"/>
    <property type="molecule type" value="Genomic_DNA"/>
</dbReference>
<evidence type="ECO:0000259" key="2">
    <source>
        <dbReference type="PROSITE" id="PS50222"/>
    </source>
</evidence>
<proteinExistence type="predicted"/>
<accession>A0A834WS12</accession>
<evidence type="ECO:0000313" key="3">
    <source>
        <dbReference type="EMBL" id="KAF7830631.1"/>
    </source>
</evidence>
<dbReference type="SUPFAM" id="SSF47473">
    <property type="entry name" value="EF-hand"/>
    <property type="match status" value="1"/>
</dbReference>
<dbReference type="Proteomes" id="UP000634136">
    <property type="component" value="Unassembled WGS sequence"/>
</dbReference>
<name>A0A834WS12_9FABA</name>
<keyword evidence="1" id="KW-0106">Calcium</keyword>
<dbReference type="PROSITE" id="PS50222">
    <property type="entry name" value="EF_HAND_2"/>
    <property type="match status" value="2"/>
</dbReference>
<keyword evidence="4" id="KW-1185">Reference proteome</keyword>
<dbReference type="OrthoDB" id="26525at2759"/>
<reference evidence="3" key="1">
    <citation type="submission" date="2020-09" db="EMBL/GenBank/DDBJ databases">
        <title>Genome-Enabled Discovery of Anthraquinone Biosynthesis in Senna tora.</title>
        <authorList>
            <person name="Kang S.-H."/>
            <person name="Pandey R.P."/>
            <person name="Lee C.-M."/>
            <person name="Sim J.-S."/>
            <person name="Jeong J.-T."/>
            <person name="Choi B.-S."/>
            <person name="Jung M."/>
            <person name="Ginzburg D."/>
            <person name="Zhao K."/>
            <person name="Won S.Y."/>
            <person name="Oh T.-J."/>
            <person name="Yu Y."/>
            <person name="Kim N.-H."/>
            <person name="Lee O.R."/>
            <person name="Lee T.-H."/>
            <person name="Bashyal P."/>
            <person name="Kim T.-S."/>
            <person name="Lee W.-H."/>
            <person name="Kawkins C."/>
            <person name="Kim C.-K."/>
            <person name="Kim J.S."/>
            <person name="Ahn B.O."/>
            <person name="Rhee S.Y."/>
            <person name="Sohng J.K."/>
        </authorList>
    </citation>
    <scope>NUCLEOTIDE SEQUENCE</scope>
    <source>
        <tissue evidence="3">Leaf</tissue>
    </source>
</reference>
<dbReference type="AlphaFoldDB" id="A0A834WS12"/>
<sequence length="198" mass="22114">MKVPKAGPREEDEIKKIMEDADSDGDGILTRSDIRKAFAKLAPSVPALRNSKPSCLAALFGRHIVTQALKVSDLNNDGCVAIANQEFDNLLNFRIRRESEETRRLTEEEIKNVIRGADSDGDGILSKAEIQKLFADLAPYVPAALRKWKLFCLDAFFRRAKVTQALKISDINTDGCVTIANQEFDNLVKFVVNLLHQK</sequence>
<protein>
    <submittedName>
        <fullName evidence="3">Calmodulin-like protein 3</fullName>
    </submittedName>
</protein>
<comment type="caution">
    <text evidence="3">The sequence shown here is derived from an EMBL/GenBank/DDBJ whole genome shotgun (WGS) entry which is preliminary data.</text>
</comment>
<dbReference type="GO" id="GO:0005509">
    <property type="term" value="F:calcium ion binding"/>
    <property type="evidence" value="ECO:0007669"/>
    <property type="project" value="InterPro"/>
</dbReference>
<dbReference type="SMART" id="SM00054">
    <property type="entry name" value="EFh"/>
    <property type="match status" value="2"/>
</dbReference>